<dbReference type="STRING" id="366584.SAMN05216377_107179"/>
<name>A0A1G7PN69_PSEOR</name>
<gene>
    <name evidence="1" type="ORF">SAMN05216377_107179</name>
</gene>
<dbReference type="RefSeq" id="WP_143030027.1">
    <property type="nucleotide sequence ID" value="NZ_FNBE01000007.1"/>
</dbReference>
<protein>
    <recommendedName>
        <fullName evidence="3">DUF2332 domain-containing protein</fullName>
    </recommendedName>
</protein>
<evidence type="ECO:0000313" key="2">
    <source>
        <dbReference type="Proteomes" id="UP000198967"/>
    </source>
</evidence>
<sequence length="386" mass="40356">MSQIETANGARPGPESVGMSTVADEARAIADAWSAPGSPPSWWLTAALLSAVAEDEVLQDIGAAIPPDRRPALLLSAALTAVSTAGADPVRRYFPVPGGTQPPDDGGFRPALAALVRDRRERIAELCARHRYQMNEVTRSIDVLPVLGAVAAETGRPLALVDLGTGAGFGLRPDRYGYEYTLPDGTVRAVGSGPLTVRCTVRGTAVPPLPDGLSVTARVGVDVEPSDLTDPATAAWLAACVPPEVGAVTRFAAAVDLARAEPAEIVRGDLLEVLPAVVSRLPADTAICLVDTYVHVFLGPERLARFRELVTGLGRDLDWISVDPLVPLGPEATTTVQGLDVPPHWLAENRDGGVFGVIGRVSVRGGVASAQLLGRAHPGGSWLEWG</sequence>
<organism evidence="1 2">
    <name type="scientific">Pseudonocardia oroxyli</name>
    <dbReference type="NCBI Taxonomy" id="366584"/>
    <lineage>
        <taxon>Bacteria</taxon>
        <taxon>Bacillati</taxon>
        <taxon>Actinomycetota</taxon>
        <taxon>Actinomycetes</taxon>
        <taxon>Pseudonocardiales</taxon>
        <taxon>Pseudonocardiaceae</taxon>
        <taxon>Pseudonocardia</taxon>
    </lineage>
</organism>
<evidence type="ECO:0000313" key="1">
    <source>
        <dbReference type="EMBL" id="SDF87634.1"/>
    </source>
</evidence>
<dbReference type="Proteomes" id="UP000198967">
    <property type="component" value="Unassembled WGS sequence"/>
</dbReference>
<accession>A0A1G7PN69</accession>
<keyword evidence="2" id="KW-1185">Reference proteome</keyword>
<proteinExistence type="predicted"/>
<dbReference type="OrthoDB" id="8899077at2"/>
<dbReference type="Pfam" id="PF10094">
    <property type="entry name" value="DUF2332"/>
    <property type="match status" value="1"/>
</dbReference>
<dbReference type="AlphaFoldDB" id="A0A1G7PN69"/>
<evidence type="ECO:0008006" key="3">
    <source>
        <dbReference type="Google" id="ProtNLM"/>
    </source>
</evidence>
<dbReference type="InterPro" id="IPR011200">
    <property type="entry name" value="UCP012608"/>
</dbReference>
<dbReference type="EMBL" id="FNBE01000007">
    <property type="protein sequence ID" value="SDF87634.1"/>
    <property type="molecule type" value="Genomic_DNA"/>
</dbReference>
<reference evidence="1 2" key="1">
    <citation type="submission" date="2016-10" db="EMBL/GenBank/DDBJ databases">
        <authorList>
            <person name="de Groot N.N."/>
        </authorList>
    </citation>
    <scope>NUCLEOTIDE SEQUENCE [LARGE SCALE GENOMIC DNA]</scope>
    <source>
        <strain evidence="1 2">CGMCC 4.3143</strain>
    </source>
</reference>